<feature type="compositionally biased region" description="Polar residues" evidence="1">
    <location>
        <begin position="379"/>
        <end position="409"/>
    </location>
</feature>
<dbReference type="PROSITE" id="PS50853">
    <property type="entry name" value="FN3"/>
    <property type="match status" value="1"/>
</dbReference>
<feature type="compositionally biased region" description="Basic and acidic residues" evidence="1">
    <location>
        <begin position="181"/>
        <end position="193"/>
    </location>
</feature>
<evidence type="ECO:0000259" key="2">
    <source>
        <dbReference type="PROSITE" id="PS50853"/>
    </source>
</evidence>
<feature type="compositionally biased region" description="Basic and acidic residues" evidence="1">
    <location>
        <begin position="436"/>
        <end position="458"/>
    </location>
</feature>
<dbReference type="SUPFAM" id="SSF49265">
    <property type="entry name" value="Fibronectin type III"/>
    <property type="match status" value="1"/>
</dbReference>
<feature type="compositionally biased region" description="Basic and acidic residues" evidence="1">
    <location>
        <begin position="118"/>
        <end position="127"/>
    </location>
</feature>
<feature type="compositionally biased region" description="Polar residues" evidence="1">
    <location>
        <begin position="164"/>
        <end position="180"/>
    </location>
</feature>
<feature type="region of interest" description="Disordered" evidence="1">
    <location>
        <begin position="106"/>
        <end position="141"/>
    </location>
</feature>
<feature type="domain" description="Fibronectin type-III" evidence="2">
    <location>
        <begin position="15"/>
        <end position="104"/>
    </location>
</feature>
<evidence type="ECO:0000313" key="3">
    <source>
        <dbReference type="EMBL" id="EEN42272.1"/>
    </source>
</evidence>
<dbReference type="InterPro" id="IPR003961">
    <property type="entry name" value="FN3_dom"/>
</dbReference>
<dbReference type="PANTHER" id="PTHR14234">
    <property type="entry name" value="RIM BINDING PROTEIN-RELATED"/>
    <property type="match status" value="1"/>
</dbReference>
<feature type="compositionally biased region" description="Basic and acidic residues" evidence="1">
    <location>
        <begin position="692"/>
        <end position="702"/>
    </location>
</feature>
<dbReference type="InParanoid" id="C3ZYV3"/>
<dbReference type="CDD" id="cd00063">
    <property type="entry name" value="FN3"/>
    <property type="match status" value="1"/>
</dbReference>
<reference evidence="3" key="1">
    <citation type="journal article" date="2008" name="Nature">
        <title>The amphioxus genome and the evolution of the chordate karyotype.</title>
        <authorList>
            <consortium name="US DOE Joint Genome Institute (JGI-PGF)"/>
            <person name="Putnam N.H."/>
            <person name="Butts T."/>
            <person name="Ferrier D.E.K."/>
            <person name="Furlong R.F."/>
            <person name="Hellsten U."/>
            <person name="Kawashima T."/>
            <person name="Robinson-Rechavi M."/>
            <person name="Shoguchi E."/>
            <person name="Terry A."/>
            <person name="Yu J.-K."/>
            <person name="Benito-Gutierrez E.L."/>
            <person name="Dubchak I."/>
            <person name="Garcia-Fernandez J."/>
            <person name="Gibson-Brown J.J."/>
            <person name="Grigoriev I.V."/>
            <person name="Horton A.C."/>
            <person name="de Jong P.J."/>
            <person name="Jurka J."/>
            <person name="Kapitonov V.V."/>
            <person name="Kohara Y."/>
            <person name="Kuroki Y."/>
            <person name="Lindquist E."/>
            <person name="Lucas S."/>
            <person name="Osoegawa K."/>
            <person name="Pennacchio L.A."/>
            <person name="Salamov A.A."/>
            <person name="Satou Y."/>
            <person name="Sauka-Spengler T."/>
            <person name="Schmutz J."/>
            <person name="Shin-I T."/>
            <person name="Toyoda A."/>
            <person name="Bronner-Fraser M."/>
            <person name="Fujiyama A."/>
            <person name="Holland L.Z."/>
            <person name="Holland P.W.H."/>
            <person name="Satoh N."/>
            <person name="Rokhsar D.S."/>
        </authorList>
    </citation>
    <scope>NUCLEOTIDE SEQUENCE [LARGE SCALE GENOMIC DNA]</scope>
    <source>
        <strain evidence="3">S238N-H82</strain>
        <tissue evidence="3">Testes</tissue>
    </source>
</reference>
<feature type="compositionally biased region" description="Polar residues" evidence="1">
    <location>
        <begin position="665"/>
        <end position="679"/>
    </location>
</feature>
<feature type="compositionally biased region" description="Low complexity" evidence="1">
    <location>
        <begin position="305"/>
        <end position="319"/>
    </location>
</feature>
<feature type="compositionally biased region" description="Basic and acidic residues" evidence="1">
    <location>
        <begin position="331"/>
        <end position="342"/>
    </location>
</feature>
<dbReference type="AlphaFoldDB" id="C3ZYV3"/>
<dbReference type="Pfam" id="PF00041">
    <property type="entry name" value="fn3"/>
    <property type="match status" value="1"/>
</dbReference>
<dbReference type="Gene3D" id="2.60.40.10">
    <property type="entry name" value="Immunoglobulins"/>
    <property type="match status" value="1"/>
</dbReference>
<feature type="region of interest" description="Disordered" evidence="1">
    <location>
        <begin position="156"/>
        <end position="207"/>
    </location>
</feature>
<accession>C3ZYV3</accession>
<feature type="compositionally biased region" description="Low complexity" evidence="1">
    <location>
        <begin position="346"/>
        <end position="371"/>
    </location>
</feature>
<organism>
    <name type="scientific">Branchiostoma floridae</name>
    <name type="common">Florida lancelet</name>
    <name type="synonym">Amphioxus</name>
    <dbReference type="NCBI Taxonomy" id="7739"/>
    <lineage>
        <taxon>Eukaryota</taxon>
        <taxon>Metazoa</taxon>
        <taxon>Chordata</taxon>
        <taxon>Cephalochordata</taxon>
        <taxon>Leptocardii</taxon>
        <taxon>Amphioxiformes</taxon>
        <taxon>Branchiostomatidae</taxon>
        <taxon>Branchiostoma</taxon>
    </lineage>
</organism>
<dbReference type="EMBL" id="GG666737">
    <property type="protein sequence ID" value="EEN42272.1"/>
    <property type="molecule type" value="Genomic_DNA"/>
</dbReference>
<feature type="compositionally biased region" description="Basic and acidic residues" evidence="1">
    <location>
        <begin position="577"/>
        <end position="589"/>
    </location>
</feature>
<dbReference type="SMART" id="SM00060">
    <property type="entry name" value="FN3"/>
    <property type="match status" value="1"/>
</dbReference>
<feature type="region of interest" description="Disordered" evidence="1">
    <location>
        <begin position="331"/>
        <end position="702"/>
    </location>
</feature>
<dbReference type="PANTHER" id="PTHR14234:SF19">
    <property type="entry name" value="RIM-BINDING PROTEIN, ISOFORM F"/>
    <property type="match status" value="1"/>
</dbReference>
<feature type="compositionally biased region" description="Polar residues" evidence="1">
    <location>
        <begin position="537"/>
        <end position="556"/>
    </location>
</feature>
<sequence>MVMASPPPPPGFPTPPRALRIQKSGESGIIIAWQPSRVPGSLETVTEYRIFVDSTLSGTVDGKKTRALIEGLDPQETYRISVRAVSRAGESLDSNPVVAQIAIATSMTDSSSSDSESELSRTVEEVKGNLSTGQKVPSVDEGEMDAVPEAENLTDLHASDEKTSSGLKPQEANISQSGDKTNSKEQLESKMTESVDEQTQKGLGYHPVRQESIDIEIVEERRPSQQVDVVQKLLQAIKAEDDQDSNRSTPVEELDPIKLHLVQIEDSLDSSIQELQKSLPASPKQTSAPDSPAAGFFQANIARHSTSPDSSQLDSDLVQLSDSLSSSIEAVKETLKKEDKTSPDASLQGDSSDLQGSSSHSDNEQQPTQESQPPPLHSILQSSLRKSASSKDQLGKPTSDSSFQDSGIASPSLLESPVQQNIGTARKISEDSSDQVSEKSLQEEKVDKPMERPQDKQPMELSDSTTAACPSETSLQTAKPQQPVDLLESTNVSKSEPTLQTEKVQAATKDVTSVPQKPESAQSQTQQLGLPRLSVGVSPSSSLQTTNKSVEESSPLNPVKEAATGSTRRPVKLQISSRDRSLSEGEEKGTAGSDKGASASGTLSRERTRSVGSEKEDNPSLQSPTAIPRPVLFKASPRKDKSSPLSTSVEDLTLAARRARSRSSFSPTKSPVRSRSISPNKPIKGSRIPVRSKSEKELSKTS</sequence>
<dbReference type="InterPro" id="IPR013783">
    <property type="entry name" value="Ig-like_fold"/>
</dbReference>
<feature type="compositionally biased region" description="Polar residues" evidence="1">
    <location>
        <begin position="488"/>
        <end position="503"/>
    </location>
</feature>
<proteinExistence type="predicted"/>
<feature type="region of interest" description="Disordered" evidence="1">
    <location>
        <begin position="273"/>
        <end position="319"/>
    </location>
</feature>
<dbReference type="InterPro" id="IPR040325">
    <property type="entry name" value="RIMBP1/2/3"/>
</dbReference>
<dbReference type="InterPro" id="IPR036116">
    <property type="entry name" value="FN3_sf"/>
</dbReference>
<gene>
    <name evidence="3" type="ORF">BRAFLDRAFT_109347</name>
</gene>
<feature type="compositionally biased region" description="Polar residues" evidence="1">
    <location>
        <begin position="510"/>
        <end position="528"/>
    </location>
</feature>
<dbReference type="STRING" id="7739.C3ZYV3"/>
<protein>
    <recommendedName>
        <fullName evidence="2">Fibronectin type-III domain-containing protein</fullName>
    </recommendedName>
</protein>
<feature type="compositionally biased region" description="Basic and acidic residues" evidence="1">
    <location>
        <begin position="604"/>
        <end position="618"/>
    </location>
</feature>
<feature type="compositionally biased region" description="Polar residues" evidence="1">
    <location>
        <begin position="462"/>
        <end position="480"/>
    </location>
</feature>
<name>C3ZYV3_BRAFL</name>
<evidence type="ECO:0000256" key="1">
    <source>
        <dbReference type="SAM" id="MobiDB-lite"/>
    </source>
</evidence>